<evidence type="ECO:0000313" key="5">
    <source>
        <dbReference type="Proteomes" id="UP000734854"/>
    </source>
</evidence>
<dbReference type="InterPro" id="IPR001611">
    <property type="entry name" value="Leu-rich_rpt"/>
</dbReference>
<dbReference type="Gene3D" id="3.80.10.10">
    <property type="entry name" value="Ribonuclease Inhibitor"/>
    <property type="match status" value="1"/>
</dbReference>
<feature type="compositionally biased region" description="Polar residues" evidence="2">
    <location>
        <begin position="446"/>
        <end position="466"/>
    </location>
</feature>
<dbReference type="PANTHER" id="PTHR36766">
    <property type="entry name" value="PLANT BROAD-SPECTRUM MILDEW RESISTANCE PROTEIN RPW8"/>
    <property type="match status" value="1"/>
</dbReference>
<evidence type="ECO:0000256" key="2">
    <source>
        <dbReference type="SAM" id="MobiDB-lite"/>
    </source>
</evidence>
<dbReference type="InterPro" id="IPR032675">
    <property type="entry name" value="LRR_dom_sf"/>
</dbReference>
<dbReference type="InterPro" id="IPR055414">
    <property type="entry name" value="LRR_R13L4/SHOC2-like"/>
</dbReference>
<organism evidence="4 5">
    <name type="scientific">Zingiber officinale</name>
    <name type="common">Ginger</name>
    <name type="synonym">Amomum zingiber</name>
    <dbReference type="NCBI Taxonomy" id="94328"/>
    <lineage>
        <taxon>Eukaryota</taxon>
        <taxon>Viridiplantae</taxon>
        <taxon>Streptophyta</taxon>
        <taxon>Embryophyta</taxon>
        <taxon>Tracheophyta</taxon>
        <taxon>Spermatophyta</taxon>
        <taxon>Magnoliopsida</taxon>
        <taxon>Liliopsida</taxon>
        <taxon>Zingiberales</taxon>
        <taxon>Zingiberaceae</taxon>
        <taxon>Zingiber</taxon>
    </lineage>
</organism>
<sequence length="729" mass="82111">MSLCMLDMKAIMIQDLPRAVVPLRCLRYLNLTENKIETLPESICNLYNLCVLNLSSCEKLKELPIRIHKLRKLKILKLSYCLRIQKLPESIICLVNLNELDIGGCCRLSELPDDLSGMKNLMQLNMAGCAALTRMPRGIKQWINMQSLSGIDAVDGHGNIMLIKIYMSWCRIGNDGMIWLLRELPIPRCSCWKDSYVAYEMPKAHGIPCAISNIFSIEVEIVVEQRDANAYFQIQFLTLTIMNCNKLEALPIWLEQSCLESLSVHDCRVLSFIPEELKVKSSLKNLVVEAFPKLQIQACDPLTLGKLGGKFVRVHLAMGKKKKDFKYSPLNKIHAKISFEESRFANMEVVVANLTADIIGCDMEKGDDVALDVGVTSPVVGVADAKIDDIAAHGSYVANTVECQIDEDHAAGVATLPHGTSDFPPLRQTQGMPSSPSPDVVEETSSEQQSLVANNQSRECNKTTGNGEDKQSQQKKSSSNLFKDNRKTKLAILSFDYDDIDSVEDAMRFCLVGCFMSRHLGIDGVRTIGARWKIKRIYFLHKNGWVVYCFDTEEDREKVLKGGPYFVFERVYEVPITLPTKFKIDLRIIYESLPKFCEVCKRLGHRSDTCRRNDGPAGQHVNWLGANVLHGANGQRQWRQRSQTVREKGRIGMRQQWRPTQQKQNMTVAVEAQSVEVQGVVDQVGLQDDVAHNVVQRGENVGDQNVHDIVVQNIEEVGVKVVDQDIVHF</sequence>
<proteinExistence type="predicted"/>
<dbReference type="Pfam" id="PF00560">
    <property type="entry name" value="LRR_1"/>
    <property type="match status" value="1"/>
</dbReference>
<dbReference type="SUPFAM" id="SSF52058">
    <property type="entry name" value="L domain-like"/>
    <property type="match status" value="1"/>
</dbReference>
<evidence type="ECO:0000259" key="3">
    <source>
        <dbReference type="Pfam" id="PF23598"/>
    </source>
</evidence>
<protein>
    <recommendedName>
        <fullName evidence="3">Disease resistance R13L4/SHOC-2-like LRR domain-containing protein</fullName>
    </recommendedName>
</protein>
<feature type="region of interest" description="Disordered" evidence="2">
    <location>
        <begin position="414"/>
        <end position="480"/>
    </location>
</feature>
<keyword evidence="1" id="KW-0677">Repeat</keyword>
<evidence type="ECO:0000256" key="1">
    <source>
        <dbReference type="ARBA" id="ARBA00022737"/>
    </source>
</evidence>
<keyword evidence="5" id="KW-1185">Reference proteome</keyword>
<comment type="caution">
    <text evidence="4">The sequence shown here is derived from an EMBL/GenBank/DDBJ whole genome shotgun (WGS) entry which is preliminary data.</text>
</comment>
<feature type="domain" description="Disease resistance R13L4/SHOC-2-like LRR" evidence="3">
    <location>
        <begin position="49"/>
        <end position="287"/>
    </location>
</feature>
<gene>
    <name evidence="4" type="ORF">ZIOFF_014725</name>
</gene>
<reference evidence="4 5" key="1">
    <citation type="submission" date="2020-08" db="EMBL/GenBank/DDBJ databases">
        <title>Plant Genome Project.</title>
        <authorList>
            <person name="Zhang R.-G."/>
        </authorList>
    </citation>
    <scope>NUCLEOTIDE SEQUENCE [LARGE SCALE GENOMIC DNA]</scope>
    <source>
        <tissue evidence="4">Rhizome</tissue>
    </source>
</reference>
<evidence type="ECO:0000313" key="4">
    <source>
        <dbReference type="EMBL" id="KAG6524785.1"/>
    </source>
</evidence>
<dbReference type="EMBL" id="JACMSC010000004">
    <property type="protein sequence ID" value="KAG6524785.1"/>
    <property type="molecule type" value="Genomic_DNA"/>
</dbReference>
<dbReference type="Proteomes" id="UP000734854">
    <property type="component" value="Unassembled WGS sequence"/>
</dbReference>
<dbReference type="PANTHER" id="PTHR36766:SF30">
    <property type="entry name" value="TIR-NBS TYPE DISEASE RESISTANCE PROTEIN-RELATED"/>
    <property type="match status" value="1"/>
</dbReference>
<dbReference type="AlphaFoldDB" id="A0A8J5HBA3"/>
<dbReference type="PROSITE" id="PS51450">
    <property type="entry name" value="LRR"/>
    <property type="match status" value="1"/>
</dbReference>
<name>A0A8J5HBA3_ZINOF</name>
<dbReference type="Pfam" id="PF23598">
    <property type="entry name" value="LRR_14"/>
    <property type="match status" value="1"/>
</dbReference>
<accession>A0A8J5HBA3</accession>